<evidence type="ECO:0000313" key="2">
    <source>
        <dbReference type="Proteomes" id="UP001055439"/>
    </source>
</evidence>
<reference evidence="1" key="1">
    <citation type="submission" date="2022-05" db="EMBL/GenBank/DDBJ databases">
        <title>The Musa troglodytarum L. genome provides insights into the mechanism of non-climacteric behaviour and enrichment of carotenoids.</title>
        <authorList>
            <person name="Wang J."/>
        </authorList>
    </citation>
    <scope>NUCLEOTIDE SEQUENCE</scope>
    <source>
        <tissue evidence="1">Leaf</tissue>
    </source>
</reference>
<protein>
    <submittedName>
        <fullName evidence="1">Uncharacterized protein</fullName>
    </submittedName>
</protein>
<dbReference type="OrthoDB" id="10050276at2759"/>
<accession>A0A9E7F3R5</accession>
<evidence type="ECO:0000313" key="1">
    <source>
        <dbReference type="EMBL" id="URD89209.1"/>
    </source>
</evidence>
<proteinExistence type="predicted"/>
<sequence length="60" mass="6779">MCSSAIAFLIMSIVILSGFRTFAYQVFVKFPSPILFHARVAIDRQQNKLTTCSSKHTSIR</sequence>
<dbReference type="Proteomes" id="UP001055439">
    <property type="component" value="Chromosome 2"/>
</dbReference>
<keyword evidence="2" id="KW-1185">Reference proteome</keyword>
<dbReference type="EMBL" id="CP097504">
    <property type="protein sequence ID" value="URD89209.1"/>
    <property type="molecule type" value="Genomic_DNA"/>
</dbReference>
<name>A0A9E7F3R5_9LILI</name>
<dbReference type="AlphaFoldDB" id="A0A9E7F3R5"/>
<organism evidence="1 2">
    <name type="scientific">Musa troglodytarum</name>
    <name type="common">fe'i banana</name>
    <dbReference type="NCBI Taxonomy" id="320322"/>
    <lineage>
        <taxon>Eukaryota</taxon>
        <taxon>Viridiplantae</taxon>
        <taxon>Streptophyta</taxon>
        <taxon>Embryophyta</taxon>
        <taxon>Tracheophyta</taxon>
        <taxon>Spermatophyta</taxon>
        <taxon>Magnoliopsida</taxon>
        <taxon>Liliopsida</taxon>
        <taxon>Zingiberales</taxon>
        <taxon>Musaceae</taxon>
        <taxon>Musa</taxon>
    </lineage>
</organism>
<gene>
    <name evidence="1" type="ORF">MUK42_26660</name>
</gene>